<evidence type="ECO:0000313" key="3">
    <source>
        <dbReference type="Proteomes" id="UP000198318"/>
    </source>
</evidence>
<keyword evidence="3" id="KW-1185">Reference proteome</keyword>
<feature type="transmembrane region" description="Helical" evidence="1">
    <location>
        <begin position="93"/>
        <end position="113"/>
    </location>
</feature>
<feature type="transmembrane region" description="Helical" evidence="1">
    <location>
        <begin position="52"/>
        <end position="72"/>
    </location>
</feature>
<evidence type="ECO:0000313" key="2">
    <source>
        <dbReference type="EMBL" id="SNT36032.1"/>
    </source>
</evidence>
<accession>A0A239M156</accession>
<proteinExistence type="predicted"/>
<reference evidence="2 3" key="1">
    <citation type="submission" date="2017-06" db="EMBL/GenBank/DDBJ databases">
        <authorList>
            <person name="Kim H.J."/>
            <person name="Triplett B.A."/>
        </authorList>
    </citation>
    <scope>NUCLEOTIDE SEQUENCE [LARGE SCALE GENOMIC DNA]</scope>
    <source>
        <strain evidence="2 3">DSM 44715</strain>
    </source>
</reference>
<name>A0A239M156_9ACTN</name>
<keyword evidence="1" id="KW-1133">Transmembrane helix</keyword>
<dbReference type="OrthoDB" id="3477375at2"/>
<dbReference type="RefSeq" id="WP_089328369.1">
    <property type="nucleotide sequence ID" value="NZ_FZOR01000025.1"/>
</dbReference>
<keyword evidence="1" id="KW-0812">Transmembrane</keyword>
<sequence>MSDQYTDAAEALAAIERTQQRAYADQRLPVWYLPGVVALGTAAAVATELDGAAQAAVTGVAVAGLLGLVYALSARTRIKFRPRTWTPKAAAVMALWIASIFAVWGVVPLAAGLATGSGVWQKVLAGAVTAAYSAATLRRAEDMVFARLAGKVVR</sequence>
<keyword evidence="1" id="KW-0472">Membrane</keyword>
<dbReference type="Proteomes" id="UP000198318">
    <property type="component" value="Unassembled WGS sequence"/>
</dbReference>
<dbReference type="AlphaFoldDB" id="A0A239M156"/>
<evidence type="ECO:0000256" key="1">
    <source>
        <dbReference type="SAM" id="Phobius"/>
    </source>
</evidence>
<dbReference type="EMBL" id="FZOR01000025">
    <property type="protein sequence ID" value="SNT36032.1"/>
    <property type="molecule type" value="Genomic_DNA"/>
</dbReference>
<protein>
    <submittedName>
        <fullName evidence="2">Uncharacterized protein</fullName>
    </submittedName>
</protein>
<gene>
    <name evidence="2" type="ORF">SAMN05443665_102544</name>
</gene>
<feature type="transmembrane region" description="Helical" evidence="1">
    <location>
        <begin position="28"/>
        <end position="46"/>
    </location>
</feature>
<organism evidence="2 3">
    <name type="scientific">Actinomadura meyerae</name>
    <dbReference type="NCBI Taxonomy" id="240840"/>
    <lineage>
        <taxon>Bacteria</taxon>
        <taxon>Bacillati</taxon>
        <taxon>Actinomycetota</taxon>
        <taxon>Actinomycetes</taxon>
        <taxon>Streptosporangiales</taxon>
        <taxon>Thermomonosporaceae</taxon>
        <taxon>Actinomadura</taxon>
    </lineage>
</organism>